<evidence type="ECO:0000313" key="3">
    <source>
        <dbReference type="Proteomes" id="UP000422989"/>
    </source>
</evidence>
<dbReference type="AlphaFoldDB" id="A0A6I6DRX7"/>
<protein>
    <submittedName>
        <fullName evidence="2">DUF3515 family protein</fullName>
    </submittedName>
</protein>
<organism evidence="2 3">
    <name type="scientific">Microbacterium oryzae</name>
    <dbReference type="NCBI Taxonomy" id="743009"/>
    <lineage>
        <taxon>Bacteria</taxon>
        <taxon>Bacillati</taxon>
        <taxon>Actinomycetota</taxon>
        <taxon>Actinomycetes</taxon>
        <taxon>Micrococcales</taxon>
        <taxon>Microbacteriaceae</taxon>
        <taxon>Microbacterium</taxon>
    </lineage>
</organism>
<dbReference type="RefSeq" id="WP_156242191.1">
    <property type="nucleotide sequence ID" value="NZ_BAAAZL010000004.1"/>
</dbReference>
<feature type="signal peptide" evidence="1">
    <location>
        <begin position="1"/>
        <end position="24"/>
    </location>
</feature>
<reference evidence="2 3" key="1">
    <citation type="submission" date="2018-09" db="EMBL/GenBank/DDBJ databases">
        <title>Whole genome sequencing of Microbacterium oryzae strain MB-10T.</title>
        <authorList>
            <person name="Das S.K."/>
        </authorList>
    </citation>
    <scope>NUCLEOTIDE SEQUENCE [LARGE SCALE GENOMIC DNA]</scope>
    <source>
        <strain evidence="2 3">MB-10</strain>
    </source>
</reference>
<dbReference type="Pfam" id="PF12028">
    <property type="entry name" value="DUF3515"/>
    <property type="match status" value="1"/>
</dbReference>
<dbReference type="OrthoDB" id="4331648at2"/>
<gene>
    <name evidence="2" type="ORF">D7D94_08415</name>
</gene>
<dbReference type="EMBL" id="CP032550">
    <property type="protein sequence ID" value="QGU27692.1"/>
    <property type="molecule type" value="Genomic_DNA"/>
</dbReference>
<feature type="chain" id="PRO_5038776693" evidence="1">
    <location>
        <begin position="25"/>
        <end position="163"/>
    </location>
</feature>
<evidence type="ECO:0000313" key="2">
    <source>
        <dbReference type="EMBL" id="QGU27692.1"/>
    </source>
</evidence>
<dbReference type="PROSITE" id="PS51257">
    <property type="entry name" value="PROKAR_LIPOPROTEIN"/>
    <property type="match status" value="1"/>
</dbReference>
<sequence>MNPRRFALSLATLLVGAVTFTGCAYTVTLESAADAATPACADVSVRLPDSVGDLDRQWTDAQATGAWGDPTAVVFSCGLEPPAPTTLQCVSIGGVDWIVDEAETPNLRLTTYGREPAAQAFVDTTVVSADEVLGLLSNAVQQLPATGACTSPDLPDADEGDDE</sequence>
<dbReference type="Proteomes" id="UP000422989">
    <property type="component" value="Chromosome"/>
</dbReference>
<keyword evidence="3" id="KW-1185">Reference proteome</keyword>
<evidence type="ECO:0000256" key="1">
    <source>
        <dbReference type="SAM" id="SignalP"/>
    </source>
</evidence>
<dbReference type="InterPro" id="IPR021903">
    <property type="entry name" value="DUF3515"/>
</dbReference>
<name>A0A6I6DRX7_9MICO</name>
<accession>A0A6I6DRX7</accession>
<keyword evidence="1" id="KW-0732">Signal</keyword>
<proteinExistence type="predicted"/>
<dbReference type="KEGG" id="moj:D7D94_08415"/>